<dbReference type="FunFam" id="1.20.1250.20:FF:000013">
    <property type="entry name" value="MFS general substrate transporter"/>
    <property type="match status" value="1"/>
</dbReference>
<evidence type="ECO:0000313" key="10">
    <source>
        <dbReference type="EMBL" id="KNG86940.1"/>
    </source>
</evidence>
<dbReference type="GeneID" id="26806013"/>
<dbReference type="InterPro" id="IPR011701">
    <property type="entry name" value="MFS"/>
</dbReference>
<dbReference type="STRING" id="1509407.A0A0L1J5K7"/>
<keyword evidence="4" id="KW-0813">Transport</keyword>
<dbReference type="FunFam" id="1.20.1250.20:FF:000018">
    <property type="entry name" value="MFS transporter permease"/>
    <property type="match status" value="1"/>
</dbReference>
<dbReference type="GO" id="GO:0022857">
    <property type="term" value="F:transmembrane transporter activity"/>
    <property type="evidence" value="ECO:0007669"/>
    <property type="project" value="InterPro"/>
</dbReference>
<dbReference type="InterPro" id="IPR036663">
    <property type="entry name" value="Fumarylacetoacetase_C_sf"/>
</dbReference>
<evidence type="ECO:0000256" key="3">
    <source>
        <dbReference type="ARBA" id="ARBA00010211"/>
    </source>
</evidence>
<dbReference type="AlphaFoldDB" id="A0A0L1J5K7"/>
<dbReference type="RefSeq" id="XP_015407863.1">
    <property type="nucleotide sequence ID" value="XM_015549466.1"/>
</dbReference>
<dbReference type="SUPFAM" id="SSF56529">
    <property type="entry name" value="FAH"/>
    <property type="match status" value="1"/>
</dbReference>
<dbReference type="SUPFAM" id="SSF103473">
    <property type="entry name" value="MFS general substrate transporter"/>
    <property type="match status" value="1"/>
</dbReference>
<dbReference type="PROSITE" id="PS50850">
    <property type="entry name" value="MFS"/>
    <property type="match status" value="1"/>
</dbReference>
<evidence type="ECO:0000256" key="5">
    <source>
        <dbReference type="ARBA" id="ARBA00022692"/>
    </source>
</evidence>
<dbReference type="InterPro" id="IPR036462">
    <property type="entry name" value="Fumarylacetoacetase_N_sf"/>
</dbReference>
<evidence type="ECO:0000256" key="2">
    <source>
        <dbReference type="ARBA" id="ARBA00008335"/>
    </source>
</evidence>
<dbReference type="Gene3D" id="2.30.30.230">
    <property type="entry name" value="Fumarylacetoacetase, N-terminal domain"/>
    <property type="match status" value="1"/>
</dbReference>
<evidence type="ECO:0000256" key="4">
    <source>
        <dbReference type="ARBA" id="ARBA00022448"/>
    </source>
</evidence>
<comment type="subcellular location">
    <subcellularLocation>
        <location evidence="1">Membrane</location>
        <topology evidence="1">Multi-pass membrane protein</topology>
    </subcellularLocation>
</comment>
<keyword evidence="7 8" id="KW-0472">Membrane</keyword>
<dbReference type="Gene3D" id="1.20.1250.20">
    <property type="entry name" value="MFS general substrate transporter like domains"/>
    <property type="match status" value="2"/>
</dbReference>
<keyword evidence="5 8" id="KW-0812">Transmembrane</keyword>
<proteinExistence type="inferred from homology"/>
<feature type="transmembrane region" description="Helical" evidence="8">
    <location>
        <begin position="771"/>
        <end position="790"/>
    </location>
</feature>
<accession>A0A0L1J5K7</accession>
<dbReference type="Gene3D" id="3.90.850.10">
    <property type="entry name" value="Fumarylacetoacetase-like, C-terminal domain"/>
    <property type="match status" value="1"/>
</dbReference>
<feature type="transmembrane region" description="Helical" evidence="8">
    <location>
        <begin position="478"/>
        <end position="499"/>
    </location>
</feature>
<feature type="transmembrane region" description="Helical" evidence="8">
    <location>
        <begin position="834"/>
        <end position="856"/>
    </location>
</feature>
<evidence type="ECO:0000313" key="11">
    <source>
        <dbReference type="Proteomes" id="UP000037505"/>
    </source>
</evidence>
<feature type="transmembrane region" description="Helical" evidence="8">
    <location>
        <begin position="607"/>
        <end position="626"/>
    </location>
</feature>
<keyword evidence="6 8" id="KW-1133">Transmembrane helix</keyword>
<dbReference type="InterPro" id="IPR011234">
    <property type="entry name" value="Fumarylacetoacetase-like_C"/>
</dbReference>
<name>A0A0L1J5K7_ASPN3</name>
<dbReference type="Pfam" id="PF07690">
    <property type="entry name" value="MFS_1"/>
    <property type="match status" value="1"/>
</dbReference>
<dbReference type="Pfam" id="PF01557">
    <property type="entry name" value="FAA_hydrolase"/>
    <property type="match status" value="1"/>
</dbReference>
<feature type="transmembrane region" description="Helical" evidence="8">
    <location>
        <begin position="541"/>
        <end position="561"/>
    </location>
</feature>
<evidence type="ECO:0000256" key="6">
    <source>
        <dbReference type="ARBA" id="ARBA00022989"/>
    </source>
</evidence>
<gene>
    <name evidence="10" type="ORF">ANOM_004209</name>
</gene>
<dbReference type="InterPro" id="IPR020846">
    <property type="entry name" value="MFS_dom"/>
</dbReference>
<feature type="transmembrane region" description="Helical" evidence="8">
    <location>
        <begin position="739"/>
        <end position="759"/>
    </location>
</feature>
<comment type="similarity">
    <text evidence="3">Belongs to the FAH family.</text>
</comment>
<feature type="domain" description="Major facilitator superfamily (MFS) profile" evidence="9">
    <location>
        <begin position="445"/>
        <end position="861"/>
    </location>
</feature>
<evidence type="ECO:0000256" key="1">
    <source>
        <dbReference type="ARBA" id="ARBA00004141"/>
    </source>
</evidence>
<dbReference type="InterPro" id="IPR015377">
    <property type="entry name" value="Fumarylacetoacetase_N"/>
</dbReference>
<dbReference type="Pfam" id="PF09298">
    <property type="entry name" value="FAA_hydrolase_N"/>
    <property type="match status" value="1"/>
</dbReference>
<reference evidence="10 11" key="1">
    <citation type="submission" date="2014-06" db="EMBL/GenBank/DDBJ databases">
        <title>The Genome of the Aflatoxigenic Filamentous Fungus Aspergillus nomius.</title>
        <authorList>
            <person name="Moore M.G."/>
            <person name="Shannon B.M."/>
            <person name="Brian M.M."/>
        </authorList>
    </citation>
    <scope>NUCLEOTIDE SEQUENCE [LARGE SCALE GENOMIC DNA]</scope>
    <source>
        <strain evidence="10 11">NRRL 13137</strain>
    </source>
</reference>
<feature type="transmembrane region" description="Helical" evidence="8">
    <location>
        <begin position="573"/>
        <end position="595"/>
    </location>
</feature>
<dbReference type="OrthoDB" id="9971669at2759"/>
<evidence type="ECO:0000259" key="9">
    <source>
        <dbReference type="PROSITE" id="PS50850"/>
    </source>
</evidence>
<comment type="similarity">
    <text evidence="2">Belongs to the major facilitator superfamily.</text>
</comment>
<dbReference type="Proteomes" id="UP000037505">
    <property type="component" value="Unassembled WGS sequence"/>
</dbReference>
<sequence length="892" mass="98367">MKTTTPFPLENLPYGVVSTPDDPTPRCATAWEDYAIDLGRLQRDGVFNSIPGMIDGAFSQPVLNVFASTPQSTQAEVRSRLVWFLQGVSEAHKEKYFIRLSHVTNHLPMDTANFSDFYCSLEHAKNASVHCSKIMGLEVNPNWYYIPSVYNGRTSSLRVSGQPVRRPWGVISEPSASSPATWSRSKRLDFELEMGIFLSKPLRAGETLNIRNAKEHVFGFVILNDWSARDIQGFEMAPLGPFHSKGFGTTISPWIVTLDALSPVECPVSIPQSPPPLSHLAWKGDHSQATWDIELSARILRKGKTYHITSTNLKDLYWTPYQQLAHLASAGEGLSTGDIFGTGTISNDRLNGVGEKSGLACLLERALPENKLACMEIDSLEYLEDGDEVIMEGWCLHPESGEETGRNAQREIIEDTKVVLGATDERILWDEKESQAVVRKFDMRLLALFTVINLFSFIDRVNIGNARLLGLEKDLGLLGLRFNIALMCLFVSYCVVELPSNILCKIVGGHIYIPTLVLCFGIITMLTSLVEKKGDLYACRFLLGVFEGGISPGLVFMLALFYRRHELGVRTSIYISASSASGAFGGLLAIGLSKIPPWGLIHTWRNIFFFEGLVSVILAVIAFICIPSGPEHARFLTESQKRVAVDRMRIDSAGTTEHSQTKFRHVVQGLTTPPVIFCAFGFFFGNTCAQSFSLFSPSIISAMGYTKELAQLLSVGPYAAACAISIVVGYISDRYENRGWVIFVTIPFGIAGMGLLEFLPASMPGAKYGALYLAAPGIYSFLPLWLAWAVNNAATPTVKAASSGLVFAVGSLGGILAPWVYLPGDAPSYRTGHTIMFSFLFGSWAICIGLMVYIKWENRVREMGKRDRVLEGLGPEEQLELSSRHPAFRYAV</sequence>
<feature type="transmembrane region" description="Helical" evidence="8">
    <location>
        <begin position="511"/>
        <end position="529"/>
    </location>
</feature>
<dbReference type="PANTHER" id="PTHR43791">
    <property type="entry name" value="PERMEASE-RELATED"/>
    <property type="match status" value="1"/>
</dbReference>
<dbReference type="GO" id="GO:0004334">
    <property type="term" value="F:fumarylacetoacetase activity"/>
    <property type="evidence" value="ECO:0007669"/>
    <property type="project" value="InterPro"/>
</dbReference>
<protein>
    <recommendedName>
        <fullName evidence="9">Major facilitator superfamily (MFS) profile domain-containing protein</fullName>
    </recommendedName>
</protein>
<evidence type="ECO:0000256" key="7">
    <source>
        <dbReference type="ARBA" id="ARBA00023136"/>
    </source>
</evidence>
<dbReference type="InterPro" id="IPR036259">
    <property type="entry name" value="MFS_trans_sf"/>
</dbReference>
<keyword evidence="11" id="KW-1185">Reference proteome</keyword>
<feature type="transmembrane region" description="Helical" evidence="8">
    <location>
        <begin position="674"/>
        <end position="695"/>
    </location>
</feature>
<dbReference type="PANTHER" id="PTHR43791:SF53">
    <property type="entry name" value="MAJOR FACILITATOR SUPERFAMILY (MFS) PROFILE DOMAIN-CONTAINING PROTEIN"/>
    <property type="match status" value="1"/>
</dbReference>
<evidence type="ECO:0000256" key="8">
    <source>
        <dbReference type="SAM" id="Phobius"/>
    </source>
</evidence>
<dbReference type="EMBL" id="JNOM01000097">
    <property type="protein sequence ID" value="KNG86940.1"/>
    <property type="molecule type" value="Genomic_DNA"/>
</dbReference>
<feature type="transmembrane region" description="Helical" evidence="8">
    <location>
        <begin position="715"/>
        <end position="732"/>
    </location>
</feature>
<comment type="caution">
    <text evidence="10">The sequence shown here is derived from an EMBL/GenBank/DDBJ whole genome shotgun (WGS) entry which is preliminary data.</text>
</comment>
<feature type="transmembrane region" description="Helical" evidence="8">
    <location>
        <begin position="802"/>
        <end position="822"/>
    </location>
</feature>
<dbReference type="GO" id="GO:0009072">
    <property type="term" value="P:aromatic amino acid metabolic process"/>
    <property type="evidence" value="ECO:0007669"/>
    <property type="project" value="InterPro"/>
</dbReference>
<dbReference type="GO" id="GO:0016020">
    <property type="term" value="C:membrane"/>
    <property type="evidence" value="ECO:0007669"/>
    <property type="project" value="UniProtKB-SubCell"/>
</dbReference>
<organism evidence="10 11">
    <name type="scientific">Aspergillus nomiae NRRL (strain ATCC 15546 / NRRL 13137 / CBS 260.88 / M93)</name>
    <dbReference type="NCBI Taxonomy" id="1509407"/>
    <lineage>
        <taxon>Eukaryota</taxon>
        <taxon>Fungi</taxon>
        <taxon>Dikarya</taxon>
        <taxon>Ascomycota</taxon>
        <taxon>Pezizomycotina</taxon>
        <taxon>Eurotiomycetes</taxon>
        <taxon>Eurotiomycetidae</taxon>
        <taxon>Eurotiales</taxon>
        <taxon>Aspergillaceae</taxon>
        <taxon>Aspergillus</taxon>
        <taxon>Aspergillus subgen. Circumdati</taxon>
    </lineage>
</organism>
<dbReference type="SUPFAM" id="SSF63433">
    <property type="entry name" value="Fumarylacetoacetate hydrolase, FAH, N-terminal domain"/>
    <property type="match status" value="1"/>
</dbReference>